<dbReference type="InterPro" id="IPR055388">
    <property type="entry name" value="DUF7617"/>
</dbReference>
<reference evidence="4 5" key="1">
    <citation type="submission" date="2020-06" db="EMBL/GenBank/DDBJ databases">
        <title>Actinomadura xiongansis sp. nov., isolated from soil of Baiyangdian.</title>
        <authorList>
            <person name="Zhang X."/>
        </authorList>
    </citation>
    <scope>NUCLEOTIDE SEQUENCE [LARGE SCALE GENOMIC DNA]</scope>
    <source>
        <strain evidence="4 5">HBUM206468</strain>
    </source>
</reference>
<evidence type="ECO:0000313" key="5">
    <source>
        <dbReference type="Proteomes" id="UP000805614"/>
    </source>
</evidence>
<proteinExistence type="predicted"/>
<dbReference type="Pfam" id="PF24593">
    <property type="entry name" value="DUF7617"/>
    <property type="match status" value="1"/>
</dbReference>
<comment type="caution">
    <text evidence="4">The sequence shown here is derived from an EMBL/GenBank/DDBJ whole genome shotgun (WGS) entry which is preliminary data.</text>
</comment>
<evidence type="ECO:0000259" key="3">
    <source>
        <dbReference type="Pfam" id="PF24593"/>
    </source>
</evidence>
<protein>
    <recommendedName>
        <fullName evidence="3">DUF7617 domain-containing protein</fullName>
    </recommendedName>
</protein>
<name>A0ABR7LIM2_9ACTN</name>
<feature type="domain" description="DUF7617" evidence="3">
    <location>
        <begin position="679"/>
        <end position="803"/>
    </location>
</feature>
<keyword evidence="2" id="KW-0732">Signal</keyword>
<sequence length="815" mass="82503">MGSLTTTGMLIMGAMIGLAATSAPAADVSALQKSAQNVTHPGSDPADHSDVINWVVGYTGNGSESPAPATITDAIDPNAQTYVPDSLRVPPGWTPSWSTDGNTFQDTDTGTATTAVRASHPSARQGGTDLGSPLLPPVRAVNAATGGDGFTPILYRGNGRVEAWSTFHHSNAPAAVLVCTDLSTGQLCSGGPWPKPLNTAAGPLGSGATSDISTTLTPQYVLDPDRPGVVYYAALSASAAGVGCLDMAARANCGFFPLVNRGGSPSSVNGLAGLVETGGDLYGVATTGQLLCLDMASRTPCAGQPYDPVVTPNNDQPGAGHIDYQGSMTVAGGKVFASSSPLSSSTGAHPTALGCFDPATQDSCAGWNTPRTVGAVGQYTYSAYTAYDTAGAAVGACATLTSGPVQTGCFTIDGSALAAPNAFGSVPAGVLVFNPETFTGGDGHRRSYFAIWGGSVPGAAVCYDWTAAAPCTGFPAIATHPNVNGGQTRDYGYAWDATTECMFGLGDAGVLFSLDPATGKSPCLRSGSAVRLTPSNFYCDGGTGHVQGYRNARLANIDMANVHLGQSTVKVTGTDGATITTPGLAADGTVDLSGVSVAAHPSISVEVHLVLNDGGDFTGDNRPELVVTFDGDPPQVCFKTTISEKCTVTSVSNTATGSDSTGALTSNTVNLKVAPGPLCQPKVTVNKEVCASTLASKCGPGGGGKWVKETPVGLLGVLGTAYWRITVTNAGPVGIEKATLDDHVAPSCENAAGTFTLAANQSKQFYCSTFLLVLPLKNTVTASFKPVNSPHGTSPTTTKPSSAIACGLVLCILNK</sequence>
<feature type="signal peptide" evidence="2">
    <location>
        <begin position="1"/>
        <end position="25"/>
    </location>
</feature>
<organism evidence="4 5">
    <name type="scientific">Actinomadura alba</name>
    <dbReference type="NCBI Taxonomy" id="406431"/>
    <lineage>
        <taxon>Bacteria</taxon>
        <taxon>Bacillati</taxon>
        <taxon>Actinomycetota</taxon>
        <taxon>Actinomycetes</taxon>
        <taxon>Streptosporangiales</taxon>
        <taxon>Thermomonosporaceae</taxon>
        <taxon>Actinomadura</taxon>
    </lineage>
</organism>
<accession>A0ABR7LIM2</accession>
<gene>
    <name evidence="4" type="ORF">HKK74_03860</name>
</gene>
<dbReference type="SUPFAM" id="SSF49401">
    <property type="entry name" value="Bacterial adhesins"/>
    <property type="match status" value="1"/>
</dbReference>
<feature type="region of interest" description="Disordered" evidence="1">
    <location>
        <begin position="115"/>
        <end position="134"/>
    </location>
</feature>
<feature type="chain" id="PRO_5046697162" description="DUF7617 domain-containing protein" evidence="2">
    <location>
        <begin position="26"/>
        <end position="815"/>
    </location>
</feature>
<dbReference type="InterPro" id="IPR008966">
    <property type="entry name" value="Adhesion_dom_sf"/>
</dbReference>
<keyword evidence="5" id="KW-1185">Reference proteome</keyword>
<dbReference type="EMBL" id="JABVEC010000002">
    <property type="protein sequence ID" value="MBC6464633.1"/>
    <property type="molecule type" value="Genomic_DNA"/>
</dbReference>
<evidence type="ECO:0000313" key="4">
    <source>
        <dbReference type="EMBL" id="MBC6464633.1"/>
    </source>
</evidence>
<evidence type="ECO:0000256" key="1">
    <source>
        <dbReference type="SAM" id="MobiDB-lite"/>
    </source>
</evidence>
<evidence type="ECO:0000256" key="2">
    <source>
        <dbReference type="SAM" id="SignalP"/>
    </source>
</evidence>
<dbReference type="Proteomes" id="UP000805614">
    <property type="component" value="Unassembled WGS sequence"/>
</dbReference>